<proteinExistence type="inferred from homology"/>
<gene>
    <name evidence="7" type="ORF">BU16DRAFT_596245</name>
</gene>
<keyword evidence="8" id="KW-1185">Reference proteome</keyword>
<protein>
    <submittedName>
        <fullName evidence="7">Alcohol dehydrogenase</fullName>
    </submittedName>
</protein>
<keyword evidence="3" id="KW-0560">Oxidoreductase</keyword>
<accession>A0A6A6QF93</accession>
<dbReference type="SMART" id="SM00829">
    <property type="entry name" value="PKS_ER"/>
    <property type="match status" value="1"/>
</dbReference>
<evidence type="ECO:0000313" key="7">
    <source>
        <dbReference type="EMBL" id="KAF2490283.1"/>
    </source>
</evidence>
<dbReference type="InterPro" id="IPR002328">
    <property type="entry name" value="ADH_Zn_CS"/>
</dbReference>
<dbReference type="Pfam" id="PF00107">
    <property type="entry name" value="ADH_zinc_N"/>
    <property type="match status" value="1"/>
</dbReference>
<evidence type="ECO:0000259" key="6">
    <source>
        <dbReference type="SMART" id="SM00829"/>
    </source>
</evidence>
<dbReference type="Gene3D" id="3.90.180.10">
    <property type="entry name" value="Medium-chain alcohol dehydrogenases, catalytic domain"/>
    <property type="match status" value="1"/>
</dbReference>
<evidence type="ECO:0000256" key="5">
    <source>
        <dbReference type="SAM" id="MobiDB-lite"/>
    </source>
</evidence>
<sequence>MLPTTVAVFTSPNTPTTLTTEPTPSPPPTSLLIRVSHAGVCGSDLHRLTGDYPPPPAPISFGHEGVGTIATLGTSITHDRAGVSLALGDRVYWGPSTPCSLATCPACAASTPMKCPELNWPVPAGSPNAAAYRTYATLSEKHFYYRIPEGTTSESVIAFGCAMPTALRAFGRLGELKPGADIVVQGSGPVGLAMTVLAGLAKARSVVVIGDPEVRLRAAERLGATCVLSVSSTTVEERRKKILEITGGRGADVVIEAAGVPAAFPEGFELLGMNGRFLIVGLFSGKAVYPIDAVRIVNFNLSLIGSVGIEPENYKRTVEIAEEHGKRLGFEELITHRFALEDVEEAIRAVVRPDAVKIVVMP</sequence>
<dbReference type="AlphaFoldDB" id="A0A6A6QF93"/>
<dbReference type="OrthoDB" id="256333at2759"/>
<dbReference type="InterPro" id="IPR036291">
    <property type="entry name" value="NAD(P)-bd_dom_sf"/>
</dbReference>
<dbReference type="Pfam" id="PF08240">
    <property type="entry name" value="ADH_N"/>
    <property type="match status" value="1"/>
</dbReference>
<dbReference type="Gene3D" id="3.40.50.720">
    <property type="entry name" value="NAD(P)-binding Rossmann-like Domain"/>
    <property type="match status" value="1"/>
</dbReference>
<comment type="cofactor">
    <cofactor evidence="4">
        <name>Zn(2+)</name>
        <dbReference type="ChEBI" id="CHEBI:29105"/>
    </cofactor>
</comment>
<dbReference type="InterPro" id="IPR011032">
    <property type="entry name" value="GroES-like_sf"/>
</dbReference>
<dbReference type="GO" id="GO:0008270">
    <property type="term" value="F:zinc ion binding"/>
    <property type="evidence" value="ECO:0007669"/>
    <property type="project" value="InterPro"/>
</dbReference>
<evidence type="ECO:0000313" key="8">
    <source>
        <dbReference type="Proteomes" id="UP000799750"/>
    </source>
</evidence>
<dbReference type="PANTHER" id="PTHR43401">
    <property type="entry name" value="L-THREONINE 3-DEHYDROGENASE"/>
    <property type="match status" value="1"/>
</dbReference>
<dbReference type="PROSITE" id="PS00059">
    <property type="entry name" value="ADH_ZINC"/>
    <property type="match status" value="1"/>
</dbReference>
<keyword evidence="1 4" id="KW-0479">Metal-binding</keyword>
<name>A0A6A6QF93_9PEZI</name>
<evidence type="ECO:0000256" key="4">
    <source>
        <dbReference type="RuleBase" id="RU361277"/>
    </source>
</evidence>
<dbReference type="SUPFAM" id="SSF51735">
    <property type="entry name" value="NAD(P)-binding Rossmann-fold domains"/>
    <property type="match status" value="1"/>
</dbReference>
<comment type="similarity">
    <text evidence="4">Belongs to the zinc-containing alcohol dehydrogenase family.</text>
</comment>
<evidence type="ECO:0000256" key="1">
    <source>
        <dbReference type="ARBA" id="ARBA00022723"/>
    </source>
</evidence>
<dbReference type="EMBL" id="MU004197">
    <property type="protein sequence ID" value="KAF2490283.1"/>
    <property type="molecule type" value="Genomic_DNA"/>
</dbReference>
<dbReference type="GO" id="GO:0016491">
    <property type="term" value="F:oxidoreductase activity"/>
    <property type="evidence" value="ECO:0007669"/>
    <property type="project" value="UniProtKB-KW"/>
</dbReference>
<dbReference type="InterPro" id="IPR050129">
    <property type="entry name" value="Zn_alcohol_dh"/>
</dbReference>
<feature type="domain" description="Enoyl reductase (ER)" evidence="6">
    <location>
        <begin position="13"/>
        <end position="360"/>
    </location>
</feature>
<evidence type="ECO:0000256" key="3">
    <source>
        <dbReference type="ARBA" id="ARBA00023002"/>
    </source>
</evidence>
<reference evidence="7" key="1">
    <citation type="journal article" date="2020" name="Stud. Mycol.">
        <title>101 Dothideomycetes genomes: a test case for predicting lifestyles and emergence of pathogens.</title>
        <authorList>
            <person name="Haridas S."/>
            <person name="Albert R."/>
            <person name="Binder M."/>
            <person name="Bloem J."/>
            <person name="Labutti K."/>
            <person name="Salamov A."/>
            <person name="Andreopoulos B."/>
            <person name="Baker S."/>
            <person name="Barry K."/>
            <person name="Bills G."/>
            <person name="Bluhm B."/>
            <person name="Cannon C."/>
            <person name="Castanera R."/>
            <person name="Culley D."/>
            <person name="Daum C."/>
            <person name="Ezra D."/>
            <person name="Gonzalez J."/>
            <person name="Henrissat B."/>
            <person name="Kuo A."/>
            <person name="Liang C."/>
            <person name="Lipzen A."/>
            <person name="Lutzoni F."/>
            <person name="Magnuson J."/>
            <person name="Mondo S."/>
            <person name="Nolan M."/>
            <person name="Ohm R."/>
            <person name="Pangilinan J."/>
            <person name="Park H.-J."/>
            <person name="Ramirez L."/>
            <person name="Alfaro M."/>
            <person name="Sun H."/>
            <person name="Tritt A."/>
            <person name="Yoshinaga Y."/>
            <person name="Zwiers L.-H."/>
            <person name="Turgeon B."/>
            <person name="Goodwin S."/>
            <person name="Spatafora J."/>
            <person name="Crous P."/>
            <person name="Grigoriev I."/>
        </authorList>
    </citation>
    <scope>NUCLEOTIDE SEQUENCE</scope>
    <source>
        <strain evidence="7">CBS 269.34</strain>
    </source>
</reference>
<organism evidence="7 8">
    <name type="scientific">Lophium mytilinum</name>
    <dbReference type="NCBI Taxonomy" id="390894"/>
    <lineage>
        <taxon>Eukaryota</taxon>
        <taxon>Fungi</taxon>
        <taxon>Dikarya</taxon>
        <taxon>Ascomycota</taxon>
        <taxon>Pezizomycotina</taxon>
        <taxon>Dothideomycetes</taxon>
        <taxon>Pleosporomycetidae</taxon>
        <taxon>Mytilinidiales</taxon>
        <taxon>Mytilinidiaceae</taxon>
        <taxon>Lophium</taxon>
    </lineage>
</organism>
<dbReference type="Proteomes" id="UP000799750">
    <property type="component" value="Unassembled WGS sequence"/>
</dbReference>
<dbReference type="SUPFAM" id="SSF50129">
    <property type="entry name" value="GroES-like"/>
    <property type="match status" value="1"/>
</dbReference>
<feature type="region of interest" description="Disordered" evidence="5">
    <location>
        <begin position="1"/>
        <end position="27"/>
    </location>
</feature>
<keyword evidence="2 4" id="KW-0862">Zinc</keyword>
<dbReference type="InterPro" id="IPR020843">
    <property type="entry name" value="ER"/>
</dbReference>
<dbReference type="InterPro" id="IPR013149">
    <property type="entry name" value="ADH-like_C"/>
</dbReference>
<evidence type="ECO:0000256" key="2">
    <source>
        <dbReference type="ARBA" id="ARBA00022833"/>
    </source>
</evidence>
<dbReference type="InterPro" id="IPR013154">
    <property type="entry name" value="ADH-like_N"/>
</dbReference>
<feature type="compositionally biased region" description="Low complexity" evidence="5">
    <location>
        <begin position="10"/>
        <end position="22"/>
    </location>
</feature>